<gene>
    <name evidence="1" type="ORF">H2199_004109</name>
</gene>
<reference evidence="1" key="1">
    <citation type="submission" date="2022-10" db="EMBL/GenBank/DDBJ databases">
        <title>Culturing micro-colonial fungi from biological soil crusts in the Mojave desert and describing Neophaeococcomyces mojavensis, and introducing the new genera and species Taxawa tesnikishii.</title>
        <authorList>
            <person name="Kurbessoian T."/>
            <person name="Stajich J.E."/>
        </authorList>
    </citation>
    <scope>NUCLEOTIDE SEQUENCE</scope>
    <source>
        <strain evidence="1">JES_115</strain>
    </source>
</reference>
<sequence>MAPPMDPLPSFARTQKQTAEDPILLREQTFGLGGITCGFSHCDFHGPFELKGDTGFRLFVLLTVNCSTRASLAVLFVWSPHRNP</sequence>
<proteinExistence type="predicted"/>
<accession>A0ACC2Z8K4</accession>
<dbReference type="Proteomes" id="UP001172680">
    <property type="component" value="Unassembled WGS sequence"/>
</dbReference>
<dbReference type="EMBL" id="JAPDRP010000011">
    <property type="protein sequence ID" value="KAJ9643430.1"/>
    <property type="molecule type" value="Genomic_DNA"/>
</dbReference>
<name>A0ACC2Z8K4_9PEZI</name>
<evidence type="ECO:0000313" key="1">
    <source>
        <dbReference type="EMBL" id="KAJ9643430.1"/>
    </source>
</evidence>
<evidence type="ECO:0000313" key="2">
    <source>
        <dbReference type="Proteomes" id="UP001172680"/>
    </source>
</evidence>
<organism evidence="1 2">
    <name type="scientific">Coniosporium tulheliwenetii</name>
    <dbReference type="NCBI Taxonomy" id="3383036"/>
    <lineage>
        <taxon>Eukaryota</taxon>
        <taxon>Fungi</taxon>
        <taxon>Dikarya</taxon>
        <taxon>Ascomycota</taxon>
        <taxon>Pezizomycotina</taxon>
        <taxon>Dothideomycetes</taxon>
        <taxon>Dothideomycetes incertae sedis</taxon>
        <taxon>Coniosporium</taxon>
    </lineage>
</organism>
<keyword evidence="2" id="KW-1185">Reference proteome</keyword>
<comment type="caution">
    <text evidence="1">The sequence shown here is derived from an EMBL/GenBank/DDBJ whole genome shotgun (WGS) entry which is preliminary data.</text>
</comment>
<protein>
    <submittedName>
        <fullName evidence="1">Uncharacterized protein</fullName>
    </submittedName>
</protein>